<keyword evidence="16" id="KW-1185">Reference proteome</keyword>
<evidence type="ECO:0000313" key="13">
    <source>
        <dbReference type="EMBL" id="CAF1027419.1"/>
    </source>
</evidence>
<comment type="caution">
    <text evidence="13">The sequence shown here is derived from an EMBL/GenBank/DDBJ whole genome shotgun (WGS) entry which is preliminary data.</text>
</comment>
<feature type="transmembrane region" description="Helical" evidence="10">
    <location>
        <begin position="247"/>
        <end position="269"/>
    </location>
</feature>
<keyword evidence="6" id="KW-0862">Zinc</keyword>
<keyword evidence="7 10" id="KW-1133">Transmembrane helix</keyword>
<dbReference type="EMBL" id="CAJNOQ010003741">
    <property type="protein sequence ID" value="CAF1027419.1"/>
    <property type="molecule type" value="Genomic_DNA"/>
</dbReference>
<dbReference type="InterPro" id="IPR058730">
    <property type="entry name" value="U-box_ZFPL1-like"/>
</dbReference>
<sequence>MGLCKCPNRKVTNQFCVQHHVNVCEHCLLSQHSQCIVRSYVQWLQDNDYNPNCLLCNTSLTDNGETIRLICYDLFHWSCLNYYYQNLPLNTAPDGYQCPQCKQCIFPQLNLVSPIADQLRQKLSTVTWARAGLSLPLIDDHRSQQQPSQQLTETEKNGYVIVTQQQQQSQPTLSISVPSEQHGLSHHTKSKIYNSDTEIMSSSTLNFSQDIDEDKYKRRSIFSWFARYLRSRQVTGTKRRPMSRLRWTCYLLAVCLLVVVTIFTILHHLTRNSDDDNDPQFDPLNNPMVKVGNRFVQKLKNRSFDGTNN</sequence>
<dbReference type="OrthoDB" id="1916590at2759"/>
<evidence type="ECO:0000313" key="15">
    <source>
        <dbReference type="EMBL" id="CAF3798413.1"/>
    </source>
</evidence>
<dbReference type="GO" id="GO:0005794">
    <property type="term" value="C:Golgi apparatus"/>
    <property type="evidence" value="ECO:0007669"/>
    <property type="project" value="TreeGrafter"/>
</dbReference>
<dbReference type="SUPFAM" id="SSF57850">
    <property type="entry name" value="RING/U-box"/>
    <property type="match status" value="1"/>
</dbReference>
<dbReference type="InterPro" id="IPR058731">
    <property type="entry name" value="Znf-B_box_ZFPL1-like"/>
</dbReference>
<comment type="similarity">
    <text evidence="2">Belongs to the ZFPL1 family.</text>
</comment>
<keyword evidence="8 10" id="KW-0472">Membrane</keyword>
<dbReference type="EMBL" id="CAJOBC010003740">
    <property type="protein sequence ID" value="CAF3798413.1"/>
    <property type="molecule type" value="Genomic_DNA"/>
</dbReference>
<reference evidence="13" key="1">
    <citation type="submission" date="2021-02" db="EMBL/GenBank/DDBJ databases">
        <authorList>
            <person name="Nowell W R."/>
        </authorList>
    </citation>
    <scope>NUCLEOTIDE SEQUENCE</scope>
</reference>
<evidence type="ECO:0000259" key="11">
    <source>
        <dbReference type="PROSITE" id="PS50089"/>
    </source>
</evidence>
<dbReference type="Proteomes" id="UP000663829">
    <property type="component" value="Unassembled WGS sequence"/>
</dbReference>
<dbReference type="Proteomes" id="UP000677228">
    <property type="component" value="Unassembled WGS sequence"/>
</dbReference>
<evidence type="ECO:0000256" key="9">
    <source>
        <dbReference type="PROSITE-ProRule" id="PRU00175"/>
    </source>
</evidence>
<dbReference type="GO" id="GO:0016020">
    <property type="term" value="C:membrane"/>
    <property type="evidence" value="ECO:0007669"/>
    <property type="project" value="UniProtKB-SubCell"/>
</dbReference>
<organism evidence="13 16">
    <name type="scientific">Didymodactylos carnosus</name>
    <dbReference type="NCBI Taxonomy" id="1234261"/>
    <lineage>
        <taxon>Eukaryota</taxon>
        <taxon>Metazoa</taxon>
        <taxon>Spiralia</taxon>
        <taxon>Gnathifera</taxon>
        <taxon>Rotifera</taxon>
        <taxon>Eurotatoria</taxon>
        <taxon>Bdelloidea</taxon>
        <taxon>Philodinida</taxon>
        <taxon>Philodinidae</taxon>
        <taxon>Didymodactylos</taxon>
    </lineage>
</organism>
<dbReference type="PANTHER" id="PTHR12981:SF0">
    <property type="entry name" value="ZINC FINGER PROTEIN-LIKE 1"/>
    <property type="match status" value="1"/>
</dbReference>
<dbReference type="AlphaFoldDB" id="A0A814IQ19"/>
<dbReference type="InterPro" id="IPR001841">
    <property type="entry name" value="Znf_RING"/>
</dbReference>
<dbReference type="EMBL" id="CAJOBA010001697">
    <property type="protein sequence ID" value="CAF3610019.1"/>
    <property type="molecule type" value="Genomic_DNA"/>
</dbReference>
<dbReference type="Proteomes" id="UP000682733">
    <property type="component" value="Unassembled WGS sequence"/>
</dbReference>
<dbReference type="PROSITE" id="PS50089">
    <property type="entry name" value="ZF_RING_2"/>
    <property type="match status" value="1"/>
</dbReference>
<evidence type="ECO:0000256" key="10">
    <source>
        <dbReference type="SAM" id="Phobius"/>
    </source>
</evidence>
<keyword evidence="5 9" id="KW-0863">Zinc-finger</keyword>
<protein>
    <recommendedName>
        <fullName evidence="11">RING-type domain-containing protein</fullName>
    </recommendedName>
</protein>
<keyword evidence="4" id="KW-0479">Metal-binding</keyword>
<evidence type="ECO:0000256" key="1">
    <source>
        <dbReference type="ARBA" id="ARBA00004167"/>
    </source>
</evidence>
<evidence type="ECO:0000256" key="7">
    <source>
        <dbReference type="ARBA" id="ARBA00022989"/>
    </source>
</evidence>
<gene>
    <name evidence="13" type="ORF">GPM918_LOCUS15101</name>
    <name evidence="12" type="ORF">OVA965_LOCUS5876</name>
    <name evidence="15" type="ORF">SRO942_LOCUS15098</name>
    <name evidence="14" type="ORF">TMI583_LOCUS5873</name>
</gene>
<evidence type="ECO:0000256" key="2">
    <source>
        <dbReference type="ARBA" id="ARBA00005561"/>
    </source>
</evidence>
<evidence type="ECO:0000313" key="12">
    <source>
        <dbReference type="EMBL" id="CAF0825557.1"/>
    </source>
</evidence>
<evidence type="ECO:0000256" key="5">
    <source>
        <dbReference type="ARBA" id="ARBA00022771"/>
    </source>
</evidence>
<evidence type="ECO:0000313" key="16">
    <source>
        <dbReference type="Proteomes" id="UP000663829"/>
    </source>
</evidence>
<accession>A0A814IQ19</accession>
<dbReference type="Pfam" id="PF25993">
    <property type="entry name" value="zf-B_box_ZFPL1"/>
    <property type="match status" value="1"/>
</dbReference>
<comment type="subcellular location">
    <subcellularLocation>
        <location evidence="1">Membrane</location>
        <topology evidence="1">Single-pass membrane protein</topology>
    </subcellularLocation>
</comment>
<dbReference type="InterPro" id="IPR039043">
    <property type="entry name" value="ZFPL1"/>
</dbReference>
<dbReference type="EMBL" id="CAJNOK010001697">
    <property type="protein sequence ID" value="CAF0825557.1"/>
    <property type="molecule type" value="Genomic_DNA"/>
</dbReference>
<keyword evidence="3 10" id="KW-0812">Transmembrane</keyword>
<evidence type="ECO:0000256" key="4">
    <source>
        <dbReference type="ARBA" id="ARBA00022723"/>
    </source>
</evidence>
<dbReference type="Pfam" id="PF25998">
    <property type="entry name" value="U-box_ZFPL1"/>
    <property type="match status" value="1"/>
</dbReference>
<feature type="domain" description="RING-type" evidence="11">
    <location>
        <begin position="53"/>
        <end position="102"/>
    </location>
</feature>
<proteinExistence type="inferred from homology"/>
<evidence type="ECO:0000313" key="14">
    <source>
        <dbReference type="EMBL" id="CAF3610019.1"/>
    </source>
</evidence>
<dbReference type="GO" id="GO:0008270">
    <property type="term" value="F:zinc ion binding"/>
    <property type="evidence" value="ECO:0007669"/>
    <property type="project" value="UniProtKB-KW"/>
</dbReference>
<evidence type="ECO:0000256" key="3">
    <source>
        <dbReference type="ARBA" id="ARBA00022692"/>
    </source>
</evidence>
<evidence type="ECO:0000256" key="8">
    <source>
        <dbReference type="ARBA" id="ARBA00023136"/>
    </source>
</evidence>
<evidence type="ECO:0000256" key="6">
    <source>
        <dbReference type="ARBA" id="ARBA00022833"/>
    </source>
</evidence>
<dbReference type="Proteomes" id="UP000681722">
    <property type="component" value="Unassembled WGS sequence"/>
</dbReference>
<dbReference type="CDD" id="cd16487">
    <property type="entry name" value="mRING-H2-C3DHC3_ZFPL1"/>
    <property type="match status" value="1"/>
</dbReference>
<dbReference type="PANTHER" id="PTHR12981">
    <property type="entry name" value="ZINC FINGER PROTEIN-LIKE 1"/>
    <property type="match status" value="1"/>
</dbReference>
<name>A0A814IQ19_9BILA</name>